<evidence type="ECO:0000256" key="9">
    <source>
        <dbReference type="ARBA" id="ARBA00023136"/>
    </source>
</evidence>
<sequence>PIQDVVDSCRTGATTNVIFGLALGYKYVIIPNFAIAISIFVSFSLAAMYGIAVAALGMLSTIATGLAIDAYGPINNNAA</sequence>
<evidence type="ECO:0000256" key="1">
    <source>
        <dbReference type="ARBA" id="ARBA00004127"/>
    </source>
</evidence>
<keyword evidence="6" id="KW-1278">Translocase</keyword>
<evidence type="ECO:0000256" key="5">
    <source>
        <dbReference type="ARBA" id="ARBA00022842"/>
    </source>
</evidence>
<evidence type="ECO:0000256" key="3">
    <source>
        <dbReference type="ARBA" id="ARBA00022448"/>
    </source>
</evidence>
<keyword evidence="9" id="KW-0472">Membrane</keyword>
<feature type="non-terminal residue" evidence="10">
    <location>
        <position position="1"/>
    </location>
</feature>
<dbReference type="Pfam" id="PF03030">
    <property type="entry name" value="H_PPase"/>
    <property type="match status" value="1"/>
</dbReference>
<dbReference type="Proteomes" id="UP000824469">
    <property type="component" value="Unassembled WGS sequence"/>
</dbReference>
<feature type="non-terminal residue" evidence="10">
    <location>
        <position position="79"/>
    </location>
</feature>
<name>A0AA38LMU6_TAXCH</name>
<comment type="caution">
    <text evidence="10">The sequence shown here is derived from an EMBL/GenBank/DDBJ whole genome shotgun (WGS) entry which is preliminary data.</text>
</comment>
<keyword evidence="5" id="KW-0460">Magnesium</keyword>
<protein>
    <recommendedName>
        <fullName evidence="2">H(+)-exporting diphosphatase</fullName>
        <ecNumber evidence="2">7.1.3.1</ecNumber>
    </recommendedName>
</protein>
<keyword evidence="7" id="KW-1133">Transmembrane helix</keyword>
<organism evidence="10 11">
    <name type="scientific">Taxus chinensis</name>
    <name type="common">Chinese yew</name>
    <name type="synonym">Taxus wallichiana var. chinensis</name>
    <dbReference type="NCBI Taxonomy" id="29808"/>
    <lineage>
        <taxon>Eukaryota</taxon>
        <taxon>Viridiplantae</taxon>
        <taxon>Streptophyta</taxon>
        <taxon>Embryophyta</taxon>
        <taxon>Tracheophyta</taxon>
        <taxon>Spermatophyta</taxon>
        <taxon>Pinopsida</taxon>
        <taxon>Pinidae</taxon>
        <taxon>Conifers II</taxon>
        <taxon>Cupressales</taxon>
        <taxon>Taxaceae</taxon>
        <taxon>Taxus</taxon>
    </lineage>
</organism>
<evidence type="ECO:0000313" key="11">
    <source>
        <dbReference type="Proteomes" id="UP000824469"/>
    </source>
</evidence>
<dbReference type="EC" id="7.1.3.1" evidence="2"/>
<keyword evidence="8" id="KW-0406">Ion transport</keyword>
<keyword evidence="11" id="KW-1185">Reference proteome</keyword>
<dbReference type="InterPro" id="IPR004131">
    <property type="entry name" value="PPase-energised_H-pump"/>
</dbReference>
<dbReference type="GO" id="GO:0016020">
    <property type="term" value="C:membrane"/>
    <property type="evidence" value="ECO:0007669"/>
    <property type="project" value="InterPro"/>
</dbReference>
<keyword evidence="3" id="KW-0813">Transport</keyword>
<dbReference type="PANTHER" id="PTHR31998">
    <property type="entry name" value="K(+)-INSENSITIVE PYROPHOSPHATE-ENERGIZED PROTON PUMP"/>
    <property type="match status" value="1"/>
</dbReference>
<dbReference type="GO" id="GO:0012505">
    <property type="term" value="C:endomembrane system"/>
    <property type="evidence" value="ECO:0007669"/>
    <property type="project" value="UniProtKB-SubCell"/>
</dbReference>
<evidence type="ECO:0000256" key="2">
    <source>
        <dbReference type="ARBA" id="ARBA00013242"/>
    </source>
</evidence>
<evidence type="ECO:0000256" key="6">
    <source>
        <dbReference type="ARBA" id="ARBA00022967"/>
    </source>
</evidence>
<gene>
    <name evidence="10" type="ORF">KI387_003101</name>
</gene>
<dbReference type="AlphaFoldDB" id="A0AA38LMU6"/>
<evidence type="ECO:0000256" key="7">
    <source>
        <dbReference type="ARBA" id="ARBA00022989"/>
    </source>
</evidence>
<evidence type="ECO:0000256" key="4">
    <source>
        <dbReference type="ARBA" id="ARBA00022692"/>
    </source>
</evidence>
<reference evidence="10 11" key="1">
    <citation type="journal article" date="2021" name="Nat. Plants">
        <title>The Taxus genome provides insights into paclitaxel biosynthesis.</title>
        <authorList>
            <person name="Xiong X."/>
            <person name="Gou J."/>
            <person name="Liao Q."/>
            <person name="Li Y."/>
            <person name="Zhou Q."/>
            <person name="Bi G."/>
            <person name="Li C."/>
            <person name="Du R."/>
            <person name="Wang X."/>
            <person name="Sun T."/>
            <person name="Guo L."/>
            <person name="Liang H."/>
            <person name="Lu P."/>
            <person name="Wu Y."/>
            <person name="Zhang Z."/>
            <person name="Ro D.K."/>
            <person name="Shang Y."/>
            <person name="Huang S."/>
            <person name="Yan J."/>
        </authorList>
    </citation>
    <scope>NUCLEOTIDE SEQUENCE [LARGE SCALE GENOMIC DNA]</scope>
    <source>
        <strain evidence="10">Ta-2019</strain>
    </source>
</reference>
<evidence type="ECO:0000256" key="8">
    <source>
        <dbReference type="ARBA" id="ARBA00023065"/>
    </source>
</evidence>
<dbReference type="GO" id="GO:0004427">
    <property type="term" value="F:inorganic diphosphate phosphatase activity"/>
    <property type="evidence" value="ECO:0007669"/>
    <property type="project" value="InterPro"/>
</dbReference>
<evidence type="ECO:0000313" key="10">
    <source>
        <dbReference type="EMBL" id="KAH9330993.1"/>
    </source>
</evidence>
<proteinExistence type="predicted"/>
<dbReference type="EMBL" id="JAHRHJ020000001">
    <property type="protein sequence ID" value="KAH9330993.1"/>
    <property type="molecule type" value="Genomic_DNA"/>
</dbReference>
<dbReference type="GO" id="GO:0009678">
    <property type="term" value="F:diphosphate hydrolysis-driven proton transmembrane transporter activity"/>
    <property type="evidence" value="ECO:0007669"/>
    <property type="project" value="UniProtKB-EC"/>
</dbReference>
<keyword evidence="4" id="KW-0812">Transmembrane</keyword>
<comment type="subcellular location">
    <subcellularLocation>
        <location evidence="1">Endomembrane system</location>
        <topology evidence="1">Multi-pass membrane protein</topology>
    </subcellularLocation>
</comment>
<accession>A0AA38LMU6</accession>